<sequence>MLAKCQVQIENNQSLQEKLTSPSEENYDEAAKYIEMQFLAANENREKSVYTHLTCATDTQQVQFVLDSVLDTILSSRLKGYEAKQLNKRRAPVMDTKVSAKALFHIKKAAIFKTTKNKSDGIKKDDIQTYFMVCAFPMSAFTVDVVKTTEIRNTTLMVRFAGEFQALGLQSRFAASHRFQATMQMHT</sequence>
<keyword evidence="7" id="KW-0807">Transducer</keyword>
<protein>
    <submittedName>
        <fullName evidence="10">PID domain-containing protein</fullName>
    </submittedName>
</protein>
<reference evidence="9" key="1">
    <citation type="submission" date="2012-09" db="EMBL/GenBank/DDBJ databases">
        <authorList>
            <person name="Martin A.A."/>
        </authorList>
    </citation>
    <scope>NUCLEOTIDE SEQUENCE</scope>
</reference>
<evidence type="ECO:0000256" key="8">
    <source>
        <dbReference type="ARBA" id="ARBA00023288"/>
    </source>
</evidence>
<proteinExistence type="predicted"/>
<evidence type="ECO:0000256" key="4">
    <source>
        <dbReference type="ARBA" id="ARBA00022741"/>
    </source>
</evidence>
<dbReference type="GO" id="GO:0046872">
    <property type="term" value="F:metal ion binding"/>
    <property type="evidence" value="ECO:0007669"/>
    <property type="project" value="UniProtKB-KW"/>
</dbReference>
<dbReference type="GO" id="GO:0005525">
    <property type="term" value="F:GTP binding"/>
    <property type="evidence" value="ECO:0007669"/>
    <property type="project" value="UniProtKB-KW"/>
</dbReference>
<keyword evidence="5" id="KW-0342">GTP-binding</keyword>
<keyword evidence="4" id="KW-0547">Nucleotide-binding</keyword>
<dbReference type="AlphaFoldDB" id="A0A158PB44"/>
<dbReference type="Gene3D" id="3.40.50.300">
    <property type="entry name" value="P-loop containing nucleotide triphosphate hydrolases"/>
    <property type="match status" value="1"/>
</dbReference>
<evidence type="ECO:0000256" key="7">
    <source>
        <dbReference type="ARBA" id="ARBA00023224"/>
    </source>
</evidence>
<keyword evidence="8" id="KW-0449">Lipoprotein</keyword>
<dbReference type="STRING" id="6313.A0A158PB44"/>
<dbReference type="FunFam" id="3.40.50.300:FF:000692">
    <property type="entry name" value="Guanine nucleotide-binding protein subunit alpha"/>
    <property type="match status" value="1"/>
</dbReference>
<keyword evidence="6" id="KW-0564">Palmitate</keyword>
<evidence type="ECO:0000256" key="2">
    <source>
        <dbReference type="ARBA" id="ARBA00022707"/>
    </source>
</evidence>
<evidence type="ECO:0000256" key="5">
    <source>
        <dbReference type="ARBA" id="ARBA00023134"/>
    </source>
</evidence>
<reference evidence="10" key="2">
    <citation type="submission" date="2016-04" db="UniProtKB">
        <authorList>
            <consortium name="WormBaseParasite"/>
        </authorList>
    </citation>
    <scope>IDENTIFICATION</scope>
</reference>
<evidence type="ECO:0000256" key="1">
    <source>
        <dbReference type="ARBA" id="ARBA00011356"/>
    </source>
</evidence>
<dbReference type="WBParaSite" id="ACAC_0001042301-mRNA-1">
    <property type="protein sequence ID" value="ACAC_0001042301-mRNA-1"/>
    <property type="gene ID" value="ACAC_0001042301"/>
</dbReference>
<dbReference type="InterPro" id="IPR027417">
    <property type="entry name" value="P-loop_NTPase"/>
</dbReference>
<comment type="subunit">
    <text evidence="1">G proteins are composed of 3 units; alpha, beta and gamma. The alpha chain contains the guanine nucleotide binding site.</text>
</comment>
<evidence type="ECO:0000256" key="3">
    <source>
        <dbReference type="ARBA" id="ARBA00022723"/>
    </source>
</evidence>
<dbReference type="Proteomes" id="UP000035642">
    <property type="component" value="Unassembled WGS sequence"/>
</dbReference>
<dbReference type="GO" id="GO:0007165">
    <property type="term" value="P:signal transduction"/>
    <property type="evidence" value="ECO:0007669"/>
    <property type="project" value="UniProtKB-KW"/>
</dbReference>
<evidence type="ECO:0000313" key="10">
    <source>
        <dbReference type="WBParaSite" id="ACAC_0001042301-mRNA-1"/>
    </source>
</evidence>
<keyword evidence="3" id="KW-0479">Metal-binding</keyword>
<organism evidence="9 10">
    <name type="scientific">Angiostrongylus cantonensis</name>
    <name type="common">Rat lungworm</name>
    <dbReference type="NCBI Taxonomy" id="6313"/>
    <lineage>
        <taxon>Eukaryota</taxon>
        <taxon>Metazoa</taxon>
        <taxon>Ecdysozoa</taxon>
        <taxon>Nematoda</taxon>
        <taxon>Chromadorea</taxon>
        <taxon>Rhabditida</taxon>
        <taxon>Rhabditina</taxon>
        <taxon>Rhabditomorpha</taxon>
        <taxon>Strongyloidea</taxon>
        <taxon>Metastrongylidae</taxon>
        <taxon>Angiostrongylus</taxon>
    </lineage>
</organism>
<name>A0A158PB44_ANGCA</name>
<keyword evidence="2" id="KW-0519">Myristate</keyword>
<evidence type="ECO:0000256" key="6">
    <source>
        <dbReference type="ARBA" id="ARBA00023139"/>
    </source>
</evidence>
<accession>A0A158PB44</accession>
<keyword evidence="9" id="KW-1185">Reference proteome</keyword>
<evidence type="ECO:0000313" key="9">
    <source>
        <dbReference type="Proteomes" id="UP000035642"/>
    </source>
</evidence>